<dbReference type="Pfam" id="PF23914">
    <property type="entry name" value="TPR_CcmH_CycH"/>
    <property type="match status" value="1"/>
</dbReference>
<keyword evidence="13" id="KW-0675">Receptor</keyword>
<dbReference type="GeneID" id="100204386"/>
<dbReference type="Pfam" id="PF00515">
    <property type="entry name" value="TPR_1"/>
    <property type="match status" value="1"/>
</dbReference>
<keyword evidence="12" id="KW-1185">Reference proteome</keyword>
<reference evidence="12" key="1">
    <citation type="submission" date="2025-05" db="UniProtKB">
        <authorList>
            <consortium name="RefSeq"/>
        </authorList>
    </citation>
    <scope>NUCLEOTIDE SEQUENCE [LARGE SCALE GENOMIC DNA]</scope>
</reference>
<dbReference type="PANTHER" id="PTHR46208:SF1">
    <property type="entry name" value="MITOCHONDRIAL IMPORT RECEPTOR SUBUNIT TOM70"/>
    <property type="match status" value="1"/>
</dbReference>
<dbReference type="Proteomes" id="UP001652625">
    <property type="component" value="Chromosome 01"/>
</dbReference>
<evidence type="ECO:0000256" key="10">
    <source>
        <dbReference type="SAM" id="Phobius"/>
    </source>
</evidence>
<evidence type="ECO:0000313" key="12">
    <source>
        <dbReference type="Proteomes" id="UP001652625"/>
    </source>
</evidence>
<evidence type="ECO:0000256" key="3">
    <source>
        <dbReference type="ARBA" id="ARBA00022737"/>
    </source>
</evidence>
<feature type="transmembrane region" description="Helical" evidence="10">
    <location>
        <begin position="16"/>
        <end position="37"/>
    </location>
</feature>
<name>A0ABM4B5M7_HYDVU</name>
<dbReference type="SUPFAM" id="SSF48452">
    <property type="entry name" value="TPR-like"/>
    <property type="match status" value="1"/>
</dbReference>
<dbReference type="Pfam" id="PF07719">
    <property type="entry name" value="TPR_2"/>
    <property type="match status" value="1"/>
</dbReference>
<evidence type="ECO:0000256" key="7">
    <source>
        <dbReference type="ARBA" id="ARBA00023128"/>
    </source>
</evidence>
<organism evidence="12 13">
    <name type="scientific">Hydra vulgaris</name>
    <name type="common">Hydra</name>
    <name type="synonym">Hydra attenuata</name>
    <dbReference type="NCBI Taxonomy" id="6087"/>
    <lineage>
        <taxon>Eukaryota</taxon>
        <taxon>Metazoa</taxon>
        <taxon>Cnidaria</taxon>
        <taxon>Hydrozoa</taxon>
        <taxon>Hydroidolina</taxon>
        <taxon>Anthoathecata</taxon>
        <taxon>Aplanulata</taxon>
        <taxon>Hydridae</taxon>
        <taxon>Hydra</taxon>
    </lineage>
</organism>
<comment type="subcellular location">
    <subcellularLocation>
        <location evidence="1">Mitochondrion outer membrane</location>
        <topology evidence="1">Single-pass membrane protein</topology>
    </subcellularLocation>
</comment>
<keyword evidence="6 10" id="KW-1133">Transmembrane helix</keyword>
<dbReference type="InterPro" id="IPR011990">
    <property type="entry name" value="TPR-like_helical_dom_sf"/>
</dbReference>
<dbReference type="InterPro" id="IPR013105">
    <property type="entry name" value="TPR_2"/>
</dbReference>
<evidence type="ECO:0000256" key="9">
    <source>
        <dbReference type="ARBA" id="ARBA00038030"/>
    </source>
</evidence>
<dbReference type="InterPro" id="IPR056413">
    <property type="entry name" value="TPR_CcmH_CycH"/>
</dbReference>
<sequence length="553" mass="63227">MASNITQEKSLTSKEIALYVGIPVASLCIAGGIYYYYTKKSVKLEQFPDNQNASEYILVPNENESSTEIAASEKSKGNKYFKAGRYEQAIECYTKALKHCPEDNLIDISTFYQNRAAAHEQLKHWSDVVADCSQAIQLNPKYTKALGRRARAYEALDEKRNCLEDVTAVCLLEGFQNQQCMLLADRILKSIGKELAAKHFESRPRVLPSSFFVKSYLDSFNSDIFYVEIPEDMQEFTSYHKIIEAMKQKEYTKIVEKCTEEIEKDGKYKNRAYLLRGTMYTLMCNIPNALADLNKVIELEENETNNELKINALIKRGSLKMQEAKDLECYADFDLALKISNKNANIFHHRGQLYFLTERLDEAKKEFETAISLDPKFVAPRLQLGYCVCKLAMQAMSMSMMNEANKILEETTKLFPQCAEAWSLYGQLLQDQQRLDEALEKLEKAISIAPDNPTTYIYKGLLMLQWKQDVDEANRLIRKAIEIDDKCDFAYETLATLEVQKGNNEEAVRLFERAITLVRSESEMANTFSLLEAAKAQAKVTKEYGVTLPPMPM</sequence>
<evidence type="ECO:0000256" key="4">
    <source>
        <dbReference type="ARBA" id="ARBA00022787"/>
    </source>
</evidence>
<reference evidence="13" key="2">
    <citation type="submission" date="2025-08" db="UniProtKB">
        <authorList>
            <consortium name="RefSeq"/>
        </authorList>
    </citation>
    <scope>IDENTIFICATION</scope>
</reference>
<evidence type="ECO:0000256" key="5">
    <source>
        <dbReference type="ARBA" id="ARBA00022803"/>
    </source>
</evidence>
<keyword evidence="3" id="KW-0677">Repeat</keyword>
<keyword evidence="5" id="KW-0802">TPR repeat</keyword>
<dbReference type="PANTHER" id="PTHR46208">
    <property type="entry name" value="MITOCHONDRIAL IMPORT RECEPTOR SUBUNIT TOM70"/>
    <property type="match status" value="1"/>
</dbReference>
<comment type="similarity">
    <text evidence="9">Belongs to the Tom70 family.</text>
</comment>
<evidence type="ECO:0000256" key="8">
    <source>
        <dbReference type="ARBA" id="ARBA00023136"/>
    </source>
</evidence>
<keyword evidence="8 10" id="KW-0472">Membrane</keyword>
<dbReference type="InterPro" id="IPR019734">
    <property type="entry name" value="TPR_rpt"/>
</dbReference>
<keyword evidence="2 10" id="KW-0812">Transmembrane</keyword>
<evidence type="ECO:0000256" key="6">
    <source>
        <dbReference type="ARBA" id="ARBA00022989"/>
    </source>
</evidence>
<dbReference type="Gene3D" id="1.25.40.10">
    <property type="entry name" value="Tetratricopeptide repeat domain"/>
    <property type="match status" value="2"/>
</dbReference>
<evidence type="ECO:0000256" key="2">
    <source>
        <dbReference type="ARBA" id="ARBA00022692"/>
    </source>
</evidence>
<feature type="domain" description="Cytochrome c-type biogenesis protein H TPR" evidence="11">
    <location>
        <begin position="416"/>
        <end position="523"/>
    </location>
</feature>
<gene>
    <name evidence="13" type="primary">LOC100204386</name>
</gene>
<dbReference type="RefSeq" id="XP_065644138.1">
    <property type="nucleotide sequence ID" value="XM_065788066.1"/>
</dbReference>
<evidence type="ECO:0000256" key="1">
    <source>
        <dbReference type="ARBA" id="ARBA00004572"/>
    </source>
</evidence>
<evidence type="ECO:0000313" key="13">
    <source>
        <dbReference type="RefSeq" id="XP_065644138.1"/>
    </source>
</evidence>
<evidence type="ECO:0000259" key="11">
    <source>
        <dbReference type="Pfam" id="PF23914"/>
    </source>
</evidence>
<proteinExistence type="inferred from homology"/>
<dbReference type="SMART" id="SM00028">
    <property type="entry name" value="TPR"/>
    <property type="match status" value="8"/>
</dbReference>
<protein>
    <submittedName>
        <fullName evidence="13">Mitochondrial import receptor subunit TOM70 isoform X2</fullName>
    </submittedName>
</protein>
<keyword evidence="7" id="KW-0496">Mitochondrion</keyword>
<keyword evidence="4" id="KW-1000">Mitochondrion outer membrane</keyword>
<dbReference type="SUPFAM" id="SSF48439">
    <property type="entry name" value="Protein prenylyltransferase"/>
    <property type="match status" value="1"/>
</dbReference>
<accession>A0ABM4B5M7</accession>